<feature type="domain" description="KOW" evidence="6">
    <location>
        <begin position="2"/>
        <end position="29"/>
    </location>
</feature>
<keyword evidence="2 5" id="KW-0689">Ribosomal protein</keyword>
<dbReference type="GO" id="GO:0005840">
    <property type="term" value="C:ribosome"/>
    <property type="evidence" value="ECO:0007669"/>
    <property type="project" value="UniProtKB-KW"/>
</dbReference>
<sequence>MKIKKNDKVTVQTGKDRGKQGVVEKVYPKQNTVIVTGVNLYKKHVRKSEQMPKGGIVEVPRPLDISKVGVICPHCKKTVRIGYHIEAGKKQRMCRKCKSII</sequence>
<keyword evidence="5" id="KW-0699">rRNA-binding</keyword>
<reference evidence="7 8" key="1">
    <citation type="submission" date="2017-09" db="EMBL/GenBank/DDBJ databases">
        <title>Depth-based differentiation of microbial function through sediment-hosted aquifers and enrichment of novel symbionts in the deep terrestrial subsurface.</title>
        <authorList>
            <person name="Probst A.J."/>
            <person name="Ladd B."/>
            <person name="Jarett J.K."/>
            <person name="Geller-Mcgrath D.E."/>
            <person name="Sieber C.M."/>
            <person name="Emerson J.B."/>
            <person name="Anantharaman K."/>
            <person name="Thomas B.C."/>
            <person name="Malmstrom R."/>
            <person name="Stieglmeier M."/>
            <person name="Klingl A."/>
            <person name="Woyke T."/>
            <person name="Ryan C.M."/>
            <person name="Banfield J.F."/>
        </authorList>
    </citation>
    <scope>NUCLEOTIDE SEQUENCE [LARGE SCALE GENOMIC DNA]</scope>
    <source>
        <strain evidence="7">CG11_big_fil_rev_8_21_14_0_20_37_16</strain>
    </source>
</reference>
<comment type="function">
    <text evidence="5">One of the proteins that surrounds the polypeptide exit tunnel on the outside of the subunit.</text>
</comment>
<dbReference type="SMART" id="SM00739">
    <property type="entry name" value="KOW"/>
    <property type="match status" value="1"/>
</dbReference>
<protein>
    <recommendedName>
        <fullName evidence="4 5">Large ribosomal subunit protein uL24</fullName>
    </recommendedName>
</protein>
<name>A0A2H0KKT6_9BACT</name>
<evidence type="ECO:0000256" key="4">
    <source>
        <dbReference type="ARBA" id="ARBA00035206"/>
    </source>
</evidence>
<dbReference type="GO" id="GO:1990904">
    <property type="term" value="C:ribonucleoprotein complex"/>
    <property type="evidence" value="ECO:0007669"/>
    <property type="project" value="UniProtKB-KW"/>
</dbReference>
<dbReference type="InterPro" id="IPR057264">
    <property type="entry name" value="Ribosomal_uL24_C"/>
</dbReference>
<comment type="function">
    <text evidence="5">One of two assembly initiator proteins, it binds directly to the 5'-end of the 23S rRNA, where it nucleates assembly of the 50S subunit.</text>
</comment>
<dbReference type="PANTHER" id="PTHR12903">
    <property type="entry name" value="MITOCHONDRIAL RIBOSOMAL PROTEIN L24"/>
    <property type="match status" value="1"/>
</dbReference>
<keyword evidence="5" id="KW-0694">RNA-binding</keyword>
<dbReference type="EMBL" id="PCVK01000029">
    <property type="protein sequence ID" value="PIQ71862.1"/>
    <property type="molecule type" value="Genomic_DNA"/>
</dbReference>
<dbReference type="NCBIfam" id="TIGR01079">
    <property type="entry name" value="rplX_bact"/>
    <property type="match status" value="1"/>
</dbReference>
<dbReference type="InterPro" id="IPR008991">
    <property type="entry name" value="Translation_prot_SH3-like_sf"/>
</dbReference>
<evidence type="ECO:0000313" key="7">
    <source>
        <dbReference type="EMBL" id="PIQ71862.1"/>
    </source>
</evidence>
<dbReference type="SUPFAM" id="SSF50104">
    <property type="entry name" value="Translation proteins SH3-like domain"/>
    <property type="match status" value="1"/>
</dbReference>
<evidence type="ECO:0000259" key="6">
    <source>
        <dbReference type="SMART" id="SM00739"/>
    </source>
</evidence>
<dbReference type="InterPro" id="IPR014722">
    <property type="entry name" value="Rib_uL2_dom2"/>
</dbReference>
<gene>
    <name evidence="5" type="primary">rplX</name>
    <name evidence="7" type="ORF">COV87_00925</name>
</gene>
<dbReference type="InterPro" id="IPR005824">
    <property type="entry name" value="KOW"/>
</dbReference>
<keyword evidence="3 5" id="KW-0687">Ribonucleoprotein</keyword>
<comment type="subunit">
    <text evidence="5">Part of the 50S ribosomal subunit.</text>
</comment>
<evidence type="ECO:0000256" key="3">
    <source>
        <dbReference type="ARBA" id="ARBA00023274"/>
    </source>
</evidence>
<dbReference type="Pfam" id="PF00467">
    <property type="entry name" value="KOW"/>
    <property type="match status" value="1"/>
</dbReference>
<dbReference type="CDD" id="cd06089">
    <property type="entry name" value="KOW_RPL26"/>
    <property type="match status" value="1"/>
</dbReference>
<dbReference type="HAMAP" id="MF_01326_B">
    <property type="entry name" value="Ribosomal_uL24_B"/>
    <property type="match status" value="1"/>
</dbReference>
<evidence type="ECO:0000256" key="1">
    <source>
        <dbReference type="ARBA" id="ARBA00010618"/>
    </source>
</evidence>
<dbReference type="InterPro" id="IPR003256">
    <property type="entry name" value="Ribosomal_uL24"/>
</dbReference>
<comment type="caution">
    <text evidence="7">The sequence shown here is derived from an EMBL/GenBank/DDBJ whole genome shotgun (WGS) entry which is preliminary data.</text>
</comment>
<evidence type="ECO:0000313" key="8">
    <source>
        <dbReference type="Proteomes" id="UP000229497"/>
    </source>
</evidence>
<comment type="similarity">
    <text evidence="1 5">Belongs to the universal ribosomal protein uL24 family.</text>
</comment>
<accession>A0A2H0KKT6</accession>
<dbReference type="Proteomes" id="UP000229497">
    <property type="component" value="Unassembled WGS sequence"/>
</dbReference>
<dbReference type="GO" id="GO:0019843">
    <property type="term" value="F:rRNA binding"/>
    <property type="evidence" value="ECO:0007669"/>
    <property type="project" value="UniProtKB-UniRule"/>
</dbReference>
<dbReference type="Gene3D" id="2.30.30.30">
    <property type="match status" value="1"/>
</dbReference>
<dbReference type="Pfam" id="PF17136">
    <property type="entry name" value="ribosomal_L24"/>
    <property type="match status" value="1"/>
</dbReference>
<evidence type="ECO:0000256" key="5">
    <source>
        <dbReference type="HAMAP-Rule" id="MF_01326"/>
    </source>
</evidence>
<dbReference type="GO" id="GO:0003735">
    <property type="term" value="F:structural constituent of ribosome"/>
    <property type="evidence" value="ECO:0007669"/>
    <property type="project" value="InterPro"/>
</dbReference>
<dbReference type="GO" id="GO:0006412">
    <property type="term" value="P:translation"/>
    <property type="evidence" value="ECO:0007669"/>
    <property type="project" value="UniProtKB-UniRule"/>
</dbReference>
<organism evidence="7 8">
    <name type="scientific">Candidatus Roizmanbacteria bacterium CG11_big_fil_rev_8_21_14_0_20_37_16</name>
    <dbReference type="NCBI Taxonomy" id="1974857"/>
    <lineage>
        <taxon>Bacteria</taxon>
        <taxon>Candidatus Roizmaniibacteriota</taxon>
    </lineage>
</organism>
<proteinExistence type="inferred from homology"/>
<evidence type="ECO:0000256" key="2">
    <source>
        <dbReference type="ARBA" id="ARBA00022980"/>
    </source>
</evidence>
<dbReference type="InterPro" id="IPR041988">
    <property type="entry name" value="Ribosomal_uL24_KOW"/>
</dbReference>
<dbReference type="AlphaFoldDB" id="A0A2H0KKT6"/>